<dbReference type="AlphaFoldDB" id="A0A9E4K2I9"/>
<dbReference type="Pfam" id="PF11920">
    <property type="entry name" value="DUF3438"/>
    <property type="match status" value="1"/>
</dbReference>
<evidence type="ECO:0000313" key="2">
    <source>
        <dbReference type="EMBL" id="MCG7937541.1"/>
    </source>
</evidence>
<reference evidence="2" key="1">
    <citation type="journal article" date="2021" name="Proc. Natl. Acad. Sci. U.S.A.">
        <title>Global biogeography of chemosynthetic symbionts reveals both localized and globally distributed symbiont groups. .</title>
        <authorList>
            <person name="Osvatic J.T."/>
            <person name="Wilkins L.G.E."/>
            <person name="Leibrecht L."/>
            <person name="Leray M."/>
            <person name="Zauner S."/>
            <person name="Polzin J."/>
            <person name="Camacho Y."/>
            <person name="Gros O."/>
            <person name="van Gils J.A."/>
            <person name="Eisen J.A."/>
            <person name="Petersen J.M."/>
            <person name="Yuen B."/>
        </authorList>
    </citation>
    <scope>NUCLEOTIDE SEQUENCE</scope>
    <source>
        <strain evidence="2">MAGL173</strain>
    </source>
</reference>
<name>A0A9E4K2I9_9GAMM</name>
<evidence type="ECO:0000313" key="3">
    <source>
        <dbReference type="Proteomes" id="UP000886687"/>
    </source>
</evidence>
<comment type="caution">
    <text evidence="2">The sequence shown here is derived from an EMBL/GenBank/DDBJ whole genome shotgun (WGS) entry which is preliminary data.</text>
</comment>
<accession>A0A9E4K2I9</accession>
<proteinExistence type="predicted"/>
<feature type="chain" id="PRO_5038877963" evidence="1">
    <location>
        <begin position="24"/>
        <end position="286"/>
    </location>
</feature>
<organism evidence="2 3">
    <name type="scientific">Candidatus Thiodiazotropha lotti</name>
    <dbReference type="NCBI Taxonomy" id="2792787"/>
    <lineage>
        <taxon>Bacteria</taxon>
        <taxon>Pseudomonadati</taxon>
        <taxon>Pseudomonadota</taxon>
        <taxon>Gammaproteobacteria</taxon>
        <taxon>Chromatiales</taxon>
        <taxon>Sedimenticolaceae</taxon>
        <taxon>Candidatus Thiodiazotropha</taxon>
    </lineage>
</organism>
<dbReference type="EMBL" id="JAEPDI010000001">
    <property type="protein sequence ID" value="MCG7937541.1"/>
    <property type="molecule type" value="Genomic_DNA"/>
</dbReference>
<feature type="signal peptide" evidence="1">
    <location>
        <begin position="1"/>
        <end position="23"/>
    </location>
</feature>
<dbReference type="Proteomes" id="UP000886687">
    <property type="component" value="Unassembled WGS sequence"/>
</dbReference>
<protein>
    <submittedName>
        <fullName evidence="2">TIGR03749 family integrating conjugative element protein</fullName>
    </submittedName>
</protein>
<evidence type="ECO:0000256" key="1">
    <source>
        <dbReference type="SAM" id="SignalP"/>
    </source>
</evidence>
<dbReference type="NCBIfam" id="TIGR03749">
    <property type="entry name" value="conj_TIGR03749"/>
    <property type="match status" value="1"/>
</dbReference>
<dbReference type="InterPro" id="IPR021844">
    <property type="entry name" value="Integr_conj_element_PFL4704"/>
</dbReference>
<sequence>MMYAIFKSIVSLGLLLLVSTVSAQTITPERVIYRGDPLPISLSIGHERRITFDHPIYVDVPESLATLSTQIVGPDLYWKASSPFDSVRIVVGEEGGNRIYLINLNAVQQDYAAPQLLVSDNRAVKSDDNKSMEQEVATVSDNLYPKIGFGGLFRYSAKQLYAPHRLREAGQHNNLTNAPIPEGRIHHLIRKHKVITEPIKAWQNDAHYVTALLVTNTTDRPITLDPREIRGEVLAARFQRNHLEPLGSMGDATTLFLISKRPLAESINGHAVRIDSRSIDRDHQED</sequence>
<keyword evidence="1" id="KW-0732">Signal</keyword>
<gene>
    <name evidence="2" type="ORF">JAZ04_01620</name>
</gene>